<dbReference type="GO" id="GO:0032042">
    <property type="term" value="P:mitochondrial DNA metabolic process"/>
    <property type="evidence" value="ECO:0007669"/>
    <property type="project" value="TreeGrafter"/>
</dbReference>
<organism evidence="1 2">
    <name type="scientific">Sphaeroforma arctica JP610</name>
    <dbReference type="NCBI Taxonomy" id="667725"/>
    <lineage>
        <taxon>Eukaryota</taxon>
        <taxon>Ichthyosporea</taxon>
        <taxon>Ichthyophonida</taxon>
        <taxon>Sphaeroforma</taxon>
    </lineage>
</organism>
<dbReference type="InterPro" id="IPR050742">
    <property type="entry name" value="Helicase_Restrict-Modif_Enz"/>
</dbReference>
<sequence length="87" mass="9464">MSLIPHAGIYTEGTDIPSVDCLIMGRPTKSSVLFQQMIGRGLRLHPGKENCLVLDVVDVVNKHDLVTLPTLLGLSSEFKLAGHDLIQ</sequence>
<dbReference type="PANTHER" id="PTHR47396:SF1">
    <property type="entry name" value="ATP-DEPENDENT HELICASE IRC3-RELATED"/>
    <property type="match status" value="1"/>
</dbReference>
<dbReference type="GeneID" id="25918527"/>
<dbReference type="Proteomes" id="UP000054560">
    <property type="component" value="Unassembled WGS sequence"/>
</dbReference>
<evidence type="ECO:0000313" key="1">
    <source>
        <dbReference type="EMBL" id="KNC69466.1"/>
    </source>
</evidence>
<dbReference type="STRING" id="667725.A0A0L0EYG8"/>
<protein>
    <recommendedName>
        <fullName evidence="3">Helicase C-terminal domain-containing protein</fullName>
    </recommendedName>
</protein>
<dbReference type="GO" id="GO:0036121">
    <property type="term" value="F:double-stranded DNA helicase activity"/>
    <property type="evidence" value="ECO:0007669"/>
    <property type="project" value="TreeGrafter"/>
</dbReference>
<dbReference type="EMBL" id="KQ254845">
    <property type="protein sequence ID" value="KNC69466.1"/>
    <property type="molecule type" value="Genomic_DNA"/>
</dbReference>
<dbReference type="SUPFAM" id="SSF52540">
    <property type="entry name" value="P-loop containing nucleoside triphosphate hydrolases"/>
    <property type="match status" value="1"/>
</dbReference>
<dbReference type="GO" id="GO:0000403">
    <property type="term" value="F:Y-form DNA binding"/>
    <property type="evidence" value="ECO:0007669"/>
    <property type="project" value="TreeGrafter"/>
</dbReference>
<dbReference type="GO" id="GO:0005759">
    <property type="term" value="C:mitochondrial matrix"/>
    <property type="evidence" value="ECO:0007669"/>
    <property type="project" value="TreeGrafter"/>
</dbReference>
<keyword evidence="2" id="KW-1185">Reference proteome</keyword>
<dbReference type="PANTHER" id="PTHR47396">
    <property type="entry name" value="TYPE I RESTRICTION ENZYME ECOKI R PROTEIN"/>
    <property type="match status" value="1"/>
</dbReference>
<evidence type="ECO:0008006" key="3">
    <source>
        <dbReference type="Google" id="ProtNLM"/>
    </source>
</evidence>
<evidence type="ECO:0000313" key="2">
    <source>
        <dbReference type="Proteomes" id="UP000054560"/>
    </source>
</evidence>
<dbReference type="RefSeq" id="XP_014143368.1">
    <property type="nucleotide sequence ID" value="XM_014287893.1"/>
</dbReference>
<gene>
    <name evidence="1" type="ORF">SARC_18023</name>
</gene>
<proteinExistence type="predicted"/>
<dbReference type="AlphaFoldDB" id="A0A0L0EYG8"/>
<accession>A0A0L0EYG8</accession>
<dbReference type="OrthoDB" id="16911at2759"/>
<feature type="non-terminal residue" evidence="1">
    <location>
        <position position="87"/>
    </location>
</feature>
<dbReference type="GO" id="GO:0070125">
    <property type="term" value="P:mitochondrial translational elongation"/>
    <property type="evidence" value="ECO:0007669"/>
    <property type="project" value="TreeGrafter"/>
</dbReference>
<dbReference type="InterPro" id="IPR027417">
    <property type="entry name" value="P-loop_NTPase"/>
</dbReference>
<reference evidence="1 2" key="1">
    <citation type="submission" date="2011-02" db="EMBL/GenBank/DDBJ databases">
        <title>The Genome Sequence of Sphaeroforma arctica JP610.</title>
        <authorList>
            <consortium name="The Broad Institute Genome Sequencing Platform"/>
            <person name="Russ C."/>
            <person name="Cuomo C."/>
            <person name="Young S.K."/>
            <person name="Zeng Q."/>
            <person name="Gargeya S."/>
            <person name="Alvarado L."/>
            <person name="Berlin A."/>
            <person name="Chapman S.B."/>
            <person name="Chen Z."/>
            <person name="Freedman E."/>
            <person name="Gellesch M."/>
            <person name="Goldberg J."/>
            <person name="Griggs A."/>
            <person name="Gujja S."/>
            <person name="Heilman E."/>
            <person name="Heiman D."/>
            <person name="Howarth C."/>
            <person name="Mehta T."/>
            <person name="Neiman D."/>
            <person name="Pearson M."/>
            <person name="Roberts A."/>
            <person name="Saif S."/>
            <person name="Shea T."/>
            <person name="Shenoy N."/>
            <person name="Sisk P."/>
            <person name="Stolte C."/>
            <person name="Sykes S."/>
            <person name="White J."/>
            <person name="Yandava C."/>
            <person name="Burger G."/>
            <person name="Gray M.W."/>
            <person name="Holland P.W.H."/>
            <person name="King N."/>
            <person name="Lang F.B.F."/>
            <person name="Roger A.J."/>
            <person name="Ruiz-Trillo I."/>
            <person name="Haas B."/>
            <person name="Nusbaum C."/>
            <person name="Birren B."/>
        </authorList>
    </citation>
    <scope>NUCLEOTIDE SEQUENCE [LARGE SCALE GENOMIC DNA]</scope>
    <source>
        <strain evidence="1 2">JP610</strain>
    </source>
</reference>
<dbReference type="GO" id="GO:0061749">
    <property type="term" value="F:forked DNA-dependent helicase activity"/>
    <property type="evidence" value="ECO:0007669"/>
    <property type="project" value="TreeGrafter"/>
</dbReference>
<dbReference type="Gene3D" id="3.40.50.300">
    <property type="entry name" value="P-loop containing nucleotide triphosphate hydrolases"/>
    <property type="match status" value="1"/>
</dbReference>
<name>A0A0L0EYG8_9EUKA</name>